<dbReference type="GO" id="GO:0051082">
    <property type="term" value="F:unfolded protein binding"/>
    <property type="evidence" value="ECO:0007669"/>
    <property type="project" value="TreeGrafter"/>
</dbReference>
<dbReference type="CDD" id="cd06467">
    <property type="entry name" value="p23_NUDC_like"/>
    <property type="match status" value="1"/>
</dbReference>
<reference evidence="4" key="1">
    <citation type="submission" date="2021-05" db="EMBL/GenBank/DDBJ databases">
        <title>A free-living protist that lacks canonical eukaryotic 1 DNA replication and segregation systems.</title>
        <authorList>
            <person name="Salas-Leiva D.E."/>
            <person name="Tromer E.C."/>
            <person name="Curtis B.A."/>
            <person name="Jerlstrom-Hultqvist J."/>
            <person name="Kolisko M."/>
            <person name="Yi Z."/>
            <person name="Salas-Leiva J.S."/>
            <person name="Gallot-Lavallee L."/>
            <person name="Kops G.J.P.L."/>
            <person name="Archibald J.M."/>
            <person name="Simpson A.G.B."/>
            <person name="Roger A.J."/>
        </authorList>
    </citation>
    <scope>NUCLEOTIDE SEQUENCE</scope>
    <source>
        <strain evidence="4">BICM</strain>
    </source>
</reference>
<dbReference type="InterPro" id="IPR037898">
    <property type="entry name" value="NudC_fam"/>
</dbReference>
<dbReference type="PROSITE" id="PS51203">
    <property type="entry name" value="CS"/>
    <property type="match status" value="1"/>
</dbReference>
<dbReference type="PANTHER" id="PTHR12356">
    <property type="entry name" value="NUCLEAR MOVEMENT PROTEIN NUDC"/>
    <property type="match status" value="1"/>
</dbReference>
<evidence type="ECO:0000313" key="4">
    <source>
        <dbReference type="EMBL" id="KAG9396088.1"/>
    </source>
</evidence>
<sequence length="162" mass="18083">MASRGGVGKGYFWDQSLDEVSIEIKLPEPASSKQIAFAIKPKHLMIGVKGQEPIIDGELHFTVDVDETVWTLESPTSLCVYLPKIKKQHWWPAVIVGEEERDPTKIAPEEATLSDLDPSMRATVEKMMVEQQQKQSNAARFEAFKAAHPELDFSGAKVNFGE</sequence>
<dbReference type="Proteomes" id="UP000717585">
    <property type="component" value="Unassembled WGS sequence"/>
</dbReference>
<keyword evidence="2" id="KW-0963">Cytoplasm</keyword>
<evidence type="ECO:0000259" key="3">
    <source>
        <dbReference type="PROSITE" id="PS51203"/>
    </source>
</evidence>
<accession>A0A8J6AWR2</accession>
<dbReference type="PANTHER" id="PTHR12356:SF3">
    <property type="entry name" value="NUCLEAR MIGRATION PROTEIN NUDC"/>
    <property type="match status" value="1"/>
</dbReference>
<dbReference type="AlphaFoldDB" id="A0A8J6AWR2"/>
<dbReference type="GO" id="GO:0006457">
    <property type="term" value="P:protein folding"/>
    <property type="evidence" value="ECO:0007669"/>
    <property type="project" value="TreeGrafter"/>
</dbReference>
<gene>
    <name evidence="4" type="ORF">J8273_2440</name>
</gene>
<dbReference type="Pfam" id="PF04969">
    <property type="entry name" value="CS"/>
    <property type="match status" value="1"/>
</dbReference>
<dbReference type="SUPFAM" id="SSF49764">
    <property type="entry name" value="HSP20-like chaperones"/>
    <property type="match status" value="1"/>
</dbReference>
<dbReference type="EMBL" id="JAHDYR010000007">
    <property type="protein sequence ID" value="KAG9396088.1"/>
    <property type="molecule type" value="Genomic_DNA"/>
</dbReference>
<evidence type="ECO:0000313" key="5">
    <source>
        <dbReference type="Proteomes" id="UP000717585"/>
    </source>
</evidence>
<dbReference type="InterPro" id="IPR007052">
    <property type="entry name" value="CS_dom"/>
</dbReference>
<dbReference type="Gene3D" id="2.60.40.790">
    <property type="match status" value="1"/>
</dbReference>
<comment type="caution">
    <text evidence="4">The sequence shown here is derived from an EMBL/GenBank/DDBJ whole genome shotgun (WGS) entry which is preliminary data.</text>
</comment>
<name>A0A8J6AWR2_9EUKA</name>
<proteinExistence type="predicted"/>
<protein>
    <submittedName>
        <fullName evidence="4">Nuclear movement protein nudC</fullName>
    </submittedName>
</protein>
<dbReference type="FunFam" id="2.60.40.790:FF:000001">
    <property type="entry name" value="Nuclear migration protein nudC"/>
    <property type="match status" value="1"/>
</dbReference>
<dbReference type="GO" id="GO:0005737">
    <property type="term" value="C:cytoplasm"/>
    <property type="evidence" value="ECO:0007669"/>
    <property type="project" value="UniProtKB-SubCell"/>
</dbReference>
<evidence type="ECO:0000256" key="2">
    <source>
        <dbReference type="ARBA" id="ARBA00022490"/>
    </source>
</evidence>
<comment type="subcellular location">
    <subcellularLocation>
        <location evidence="1">Cytoplasm</location>
    </subcellularLocation>
</comment>
<keyword evidence="5" id="KW-1185">Reference proteome</keyword>
<feature type="domain" description="CS" evidence="3">
    <location>
        <begin position="6"/>
        <end position="95"/>
    </location>
</feature>
<dbReference type="InterPro" id="IPR008978">
    <property type="entry name" value="HSP20-like_chaperone"/>
</dbReference>
<dbReference type="OrthoDB" id="416217at2759"/>
<evidence type="ECO:0000256" key="1">
    <source>
        <dbReference type="ARBA" id="ARBA00004496"/>
    </source>
</evidence>
<organism evidence="4 5">
    <name type="scientific">Carpediemonas membranifera</name>
    <dbReference type="NCBI Taxonomy" id="201153"/>
    <lineage>
        <taxon>Eukaryota</taxon>
        <taxon>Metamonada</taxon>
        <taxon>Carpediemonas-like organisms</taxon>
        <taxon>Carpediemonas</taxon>
    </lineage>
</organism>